<evidence type="ECO:0000313" key="5">
    <source>
        <dbReference type="EMBL" id="XBP71727.1"/>
    </source>
</evidence>
<dbReference type="GO" id="GO:0004803">
    <property type="term" value="F:transposase activity"/>
    <property type="evidence" value="ECO:0007669"/>
    <property type="project" value="InterPro"/>
</dbReference>
<evidence type="ECO:0000259" key="1">
    <source>
        <dbReference type="Pfam" id="PF01609"/>
    </source>
</evidence>
<sequence length="382" mass="42435">MTQSTGTSLMEHLRQVPDPRIERTRRHELMDILVIALCAVIGGADNWVDVVQFGKAKKEWFATFLKLPNGIASHDTFGRVFQLIDSQALEKVCIDWLQSIAGQVQGVVAIDGKSVRGSGHGGQSALHIVSAWACQASMLLGQVQTDKKSNEITAIPELLKLLSIQGCIVTIDAMGCQKAITKAIVHSEADYVLNLKGNHRHLHGGVAAWFEACHASEQIGPAHSHYRECASTHNHGRIESREHWLMAVPEHLKRATKYWTNLQTIAMVRRTRQVAGKTSDETHYYISSLPLSASAQTIAQAIRSHWAVENELHWSLDVSFREDACKVRRDEGPANLACLRRLALTQLQRETSLKASVKSKRCRAGWDPAYMLKVLDCSVLSI</sequence>
<feature type="domain" description="Transposase IS4-like" evidence="1">
    <location>
        <begin position="105"/>
        <end position="344"/>
    </location>
</feature>
<evidence type="ECO:0000259" key="2">
    <source>
        <dbReference type="Pfam" id="PF13808"/>
    </source>
</evidence>
<dbReference type="NCBIfam" id="NF033564">
    <property type="entry name" value="transpos_ISAs1"/>
    <property type="match status" value="1"/>
</dbReference>
<dbReference type="Pfam" id="PF13808">
    <property type="entry name" value="DDE_Tnp_1_assoc"/>
    <property type="match status" value="1"/>
</dbReference>
<dbReference type="InterPro" id="IPR047647">
    <property type="entry name" value="ISAs1_transpos"/>
</dbReference>
<name>A0AAU7LUF9_9BURK</name>
<feature type="domain" description="H repeat-associated protein N-terminal" evidence="2">
    <location>
        <begin position="11"/>
        <end position="97"/>
    </location>
</feature>
<dbReference type="GO" id="GO:0006313">
    <property type="term" value="P:DNA transposition"/>
    <property type="evidence" value="ECO:0007669"/>
    <property type="project" value="InterPro"/>
</dbReference>
<evidence type="ECO:0000313" key="4">
    <source>
        <dbReference type="EMBL" id="XBP71250.1"/>
    </source>
</evidence>
<dbReference type="AlphaFoldDB" id="A0AAU7LUF9"/>
<accession>A0AAU7LUF9</accession>
<gene>
    <name evidence="3" type="ORF">ABLV49_03050</name>
    <name evidence="4" type="ORF">ABLV49_05445</name>
    <name evidence="5" type="ORF">ABLV49_08000</name>
</gene>
<evidence type="ECO:0000313" key="3">
    <source>
        <dbReference type="EMBL" id="XBP70803.1"/>
    </source>
</evidence>
<dbReference type="InterPro" id="IPR002559">
    <property type="entry name" value="Transposase_11"/>
</dbReference>
<protein>
    <submittedName>
        <fullName evidence="4">ISAs1 family transposase</fullName>
    </submittedName>
</protein>
<dbReference type="PANTHER" id="PTHR30298">
    <property type="entry name" value="H REPEAT-ASSOCIATED PREDICTED TRANSPOSASE"/>
    <property type="match status" value="1"/>
</dbReference>
<dbReference type="InterPro" id="IPR032806">
    <property type="entry name" value="YbfD_N"/>
</dbReference>
<dbReference type="PANTHER" id="PTHR30298:SF0">
    <property type="entry name" value="PROTEIN YBFL-RELATED"/>
    <property type="match status" value="1"/>
</dbReference>
<dbReference type="EMBL" id="CP157675">
    <property type="protein sequence ID" value="XBP70803.1"/>
    <property type="molecule type" value="Genomic_DNA"/>
</dbReference>
<organism evidence="4">
    <name type="scientific">Polaromonas hydrogenivorans</name>
    <dbReference type="NCBI Taxonomy" id="335476"/>
    <lineage>
        <taxon>Bacteria</taxon>
        <taxon>Pseudomonadati</taxon>
        <taxon>Pseudomonadota</taxon>
        <taxon>Betaproteobacteria</taxon>
        <taxon>Burkholderiales</taxon>
        <taxon>Comamonadaceae</taxon>
        <taxon>Polaromonas</taxon>
    </lineage>
</organism>
<dbReference type="EMBL" id="CP157675">
    <property type="protein sequence ID" value="XBP71727.1"/>
    <property type="molecule type" value="Genomic_DNA"/>
</dbReference>
<reference evidence="4" key="1">
    <citation type="submission" date="2024-05" db="EMBL/GenBank/DDBJ databases">
        <authorList>
            <person name="Bunk B."/>
            <person name="Swiderski J."/>
            <person name="Sproer C."/>
            <person name="Thiel V."/>
        </authorList>
    </citation>
    <scope>NUCLEOTIDE SEQUENCE</scope>
    <source>
        <strain evidence="4">DSM 17735</strain>
    </source>
</reference>
<dbReference type="EMBL" id="CP157675">
    <property type="protein sequence ID" value="XBP71250.1"/>
    <property type="molecule type" value="Genomic_DNA"/>
</dbReference>
<dbReference type="GO" id="GO:0003677">
    <property type="term" value="F:DNA binding"/>
    <property type="evidence" value="ECO:0007669"/>
    <property type="project" value="InterPro"/>
</dbReference>
<dbReference type="Pfam" id="PF01609">
    <property type="entry name" value="DDE_Tnp_1"/>
    <property type="match status" value="1"/>
</dbReference>
<dbReference type="InterPro" id="IPR051698">
    <property type="entry name" value="Transposase_11-like"/>
</dbReference>
<proteinExistence type="predicted"/>
<dbReference type="RefSeq" id="WP_349280133.1">
    <property type="nucleotide sequence ID" value="NZ_CP157675.1"/>
</dbReference>